<accession>A0A386Z5R5</accession>
<dbReference type="Pfam" id="PF00970">
    <property type="entry name" value="FAD_binding_6"/>
    <property type="match status" value="1"/>
</dbReference>
<evidence type="ECO:0000259" key="10">
    <source>
        <dbReference type="PROSITE" id="PS51384"/>
    </source>
</evidence>
<dbReference type="PANTHER" id="PTHR47354:SF6">
    <property type="entry name" value="NADH OXIDOREDUCTASE HCR"/>
    <property type="match status" value="1"/>
</dbReference>
<evidence type="ECO:0000313" key="11">
    <source>
        <dbReference type="EMBL" id="AYF72573.1"/>
    </source>
</evidence>
<keyword evidence="4" id="KW-0479">Metal-binding</keyword>
<dbReference type="GO" id="GO:0046872">
    <property type="term" value="F:metal ion binding"/>
    <property type="evidence" value="ECO:0007669"/>
    <property type="project" value="UniProtKB-KW"/>
</dbReference>
<dbReference type="PROSITE" id="PS51085">
    <property type="entry name" value="2FE2S_FER_2"/>
    <property type="match status" value="1"/>
</dbReference>
<dbReference type="Gene3D" id="3.10.20.30">
    <property type="match status" value="1"/>
</dbReference>
<evidence type="ECO:0000256" key="3">
    <source>
        <dbReference type="ARBA" id="ARBA00022714"/>
    </source>
</evidence>
<dbReference type="PANTHER" id="PTHR47354">
    <property type="entry name" value="NADH OXIDOREDUCTASE HCR"/>
    <property type="match status" value="1"/>
</dbReference>
<gene>
    <name evidence="11" type="ORF">D7D52_00275</name>
</gene>
<organism evidence="11 12">
    <name type="scientific">Nocardia yunnanensis</name>
    <dbReference type="NCBI Taxonomy" id="2382165"/>
    <lineage>
        <taxon>Bacteria</taxon>
        <taxon>Bacillati</taxon>
        <taxon>Actinomycetota</taxon>
        <taxon>Actinomycetes</taxon>
        <taxon>Mycobacteriales</taxon>
        <taxon>Nocardiaceae</taxon>
        <taxon>Nocardia</taxon>
    </lineage>
</organism>
<dbReference type="InterPro" id="IPR012675">
    <property type="entry name" value="Beta-grasp_dom_sf"/>
</dbReference>
<dbReference type="SUPFAM" id="SSF52343">
    <property type="entry name" value="Ferredoxin reductase-like, C-terminal NADP-linked domain"/>
    <property type="match status" value="1"/>
</dbReference>
<dbReference type="CDD" id="cd00207">
    <property type="entry name" value="fer2"/>
    <property type="match status" value="1"/>
</dbReference>
<name>A0A386Z5R5_9NOCA</name>
<protein>
    <submittedName>
        <fullName evidence="11">Ferredoxin reductase</fullName>
    </submittedName>
</protein>
<dbReference type="InterPro" id="IPR039261">
    <property type="entry name" value="FNR_nucleotide-bd"/>
</dbReference>
<dbReference type="Pfam" id="PF00111">
    <property type="entry name" value="Fer2"/>
    <property type="match status" value="1"/>
</dbReference>
<evidence type="ECO:0000313" key="12">
    <source>
        <dbReference type="Proteomes" id="UP000267164"/>
    </source>
</evidence>
<dbReference type="InterPro" id="IPR017927">
    <property type="entry name" value="FAD-bd_FR_type"/>
</dbReference>
<keyword evidence="3" id="KW-0001">2Fe-2S</keyword>
<dbReference type="Proteomes" id="UP000267164">
    <property type="component" value="Chromosome"/>
</dbReference>
<keyword evidence="2" id="KW-0285">Flavoprotein</keyword>
<dbReference type="InterPro" id="IPR050415">
    <property type="entry name" value="MRET"/>
</dbReference>
<evidence type="ECO:0000256" key="1">
    <source>
        <dbReference type="ARBA" id="ARBA00001974"/>
    </source>
</evidence>
<dbReference type="EMBL" id="CP032568">
    <property type="protein sequence ID" value="AYF72573.1"/>
    <property type="molecule type" value="Genomic_DNA"/>
</dbReference>
<dbReference type="GO" id="GO:0051537">
    <property type="term" value="F:2 iron, 2 sulfur cluster binding"/>
    <property type="evidence" value="ECO:0007669"/>
    <property type="project" value="UniProtKB-KW"/>
</dbReference>
<dbReference type="InterPro" id="IPR017938">
    <property type="entry name" value="Riboflavin_synthase-like_b-brl"/>
</dbReference>
<evidence type="ECO:0000256" key="4">
    <source>
        <dbReference type="ARBA" id="ARBA00022723"/>
    </source>
</evidence>
<dbReference type="Gene3D" id="3.40.50.80">
    <property type="entry name" value="Nucleotide-binding domain of ferredoxin-NADP reductase (FNR) module"/>
    <property type="match status" value="1"/>
</dbReference>
<reference evidence="11 12" key="1">
    <citation type="submission" date="2018-09" db="EMBL/GenBank/DDBJ databases">
        <title>Nocardia yunnanensis sp. nov., an actinomycete isolated from a soil sample.</title>
        <authorList>
            <person name="Zhang J."/>
        </authorList>
    </citation>
    <scope>NUCLEOTIDE SEQUENCE [LARGE SCALE GENOMIC DNA]</scope>
    <source>
        <strain evidence="11 12">CFHS0054</strain>
    </source>
</reference>
<dbReference type="InterPro" id="IPR008333">
    <property type="entry name" value="Cbr1-like_FAD-bd_dom"/>
</dbReference>
<evidence type="ECO:0000259" key="9">
    <source>
        <dbReference type="PROSITE" id="PS51085"/>
    </source>
</evidence>
<keyword evidence="5" id="KW-0274">FAD</keyword>
<evidence type="ECO:0000256" key="6">
    <source>
        <dbReference type="ARBA" id="ARBA00023002"/>
    </source>
</evidence>
<keyword evidence="12" id="KW-1185">Reference proteome</keyword>
<comment type="cofactor">
    <cofactor evidence="1">
        <name>FAD</name>
        <dbReference type="ChEBI" id="CHEBI:57692"/>
    </cofactor>
</comment>
<feature type="domain" description="2Fe-2S ferredoxin-type" evidence="9">
    <location>
        <begin position="283"/>
        <end position="365"/>
    </location>
</feature>
<dbReference type="OrthoDB" id="9796486at2"/>
<keyword evidence="7" id="KW-0408">Iron</keyword>
<dbReference type="Gene3D" id="2.40.30.10">
    <property type="entry name" value="Translation factors"/>
    <property type="match status" value="1"/>
</dbReference>
<dbReference type="CDD" id="cd06216">
    <property type="entry name" value="FNR_iron_sulfur_binding_2"/>
    <property type="match status" value="1"/>
</dbReference>
<dbReference type="SUPFAM" id="SSF54292">
    <property type="entry name" value="2Fe-2S ferredoxin-like"/>
    <property type="match status" value="1"/>
</dbReference>
<dbReference type="SUPFAM" id="SSF63380">
    <property type="entry name" value="Riboflavin synthase domain-like"/>
    <property type="match status" value="1"/>
</dbReference>
<evidence type="ECO:0000256" key="8">
    <source>
        <dbReference type="ARBA" id="ARBA00023014"/>
    </source>
</evidence>
<evidence type="ECO:0000256" key="7">
    <source>
        <dbReference type="ARBA" id="ARBA00023004"/>
    </source>
</evidence>
<keyword evidence="6" id="KW-0560">Oxidoreductase</keyword>
<proteinExistence type="predicted"/>
<keyword evidence="8" id="KW-0411">Iron-sulfur</keyword>
<dbReference type="InterPro" id="IPR036010">
    <property type="entry name" value="2Fe-2S_ferredoxin-like_sf"/>
</dbReference>
<dbReference type="AlphaFoldDB" id="A0A386Z5R5"/>
<dbReference type="GO" id="GO:0016491">
    <property type="term" value="F:oxidoreductase activity"/>
    <property type="evidence" value="ECO:0007669"/>
    <property type="project" value="UniProtKB-KW"/>
</dbReference>
<evidence type="ECO:0000256" key="2">
    <source>
        <dbReference type="ARBA" id="ARBA00022630"/>
    </source>
</evidence>
<evidence type="ECO:0000256" key="5">
    <source>
        <dbReference type="ARBA" id="ARBA00022827"/>
    </source>
</evidence>
<sequence>MAERGARPKVSRGRLLLLRALRHLFTPLRPDDYLEMINPLWTTRELRGRVEKVVPEGEQAASVFIRPGYEWGGHRPGQYVRLGVLIDGVFHWRAYSLTSDPDAADGLISVTPKVVENGVVSPYLVRAIQPGEVVRLGEVEGVFTLPEPTPAKLLFLSAGSGITPIAGMLRSLDRRGALGDVVVMHSAHTAEQVMFDALLRDLDSRHPGLRLDIRLTGERGRLTPGELDTLCPDWREREAFCSGPAELLDALTEYWNAHGDPAKLHMERFQPIIGGKEHGGQGGLVHFQRSGVDAECDGSTPILVAGEQAGLDLRHGCRIGICHTCTGVLRSGKLRDLRTGEVGEPTGQAVRICVNTAEGDIEIEL</sequence>
<dbReference type="PROSITE" id="PS51384">
    <property type="entry name" value="FAD_FR"/>
    <property type="match status" value="1"/>
</dbReference>
<dbReference type="InterPro" id="IPR001041">
    <property type="entry name" value="2Fe-2S_ferredoxin-type"/>
</dbReference>
<dbReference type="RefSeq" id="WP_120734520.1">
    <property type="nucleotide sequence ID" value="NZ_CP032568.1"/>
</dbReference>
<feature type="domain" description="FAD-binding FR-type" evidence="10">
    <location>
        <begin position="43"/>
        <end position="146"/>
    </location>
</feature>
<dbReference type="KEGG" id="nyu:D7D52_00275"/>